<feature type="transmembrane region" description="Helical" evidence="1">
    <location>
        <begin position="16"/>
        <end position="38"/>
    </location>
</feature>
<protein>
    <submittedName>
        <fullName evidence="2">Uncharacterized protein</fullName>
    </submittedName>
</protein>
<feature type="transmembrane region" description="Helical" evidence="1">
    <location>
        <begin position="84"/>
        <end position="104"/>
    </location>
</feature>
<keyword evidence="1" id="KW-0812">Transmembrane</keyword>
<accession>A0AAT9GNB5</accession>
<feature type="transmembrane region" description="Helical" evidence="1">
    <location>
        <begin position="50"/>
        <end position="72"/>
    </location>
</feature>
<dbReference type="AlphaFoldDB" id="A0AAT9GNB5"/>
<dbReference type="KEGG" id="sjv:SJAV_02130"/>
<gene>
    <name evidence="2" type="ORF">SJAV_02130</name>
</gene>
<proteinExistence type="predicted"/>
<name>A0AAT9GNB5_9CREN</name>
<evidence type="ECO:0000256" key="1">
    <source>
        <dbReference type="SAM" id="Phobius"/>
    </source>
</evidence>
<dbReference type="EMBL" id="AP031322">
    <property type="protein sequence ID" value="BFH72269.1"/>
    <property type="molecule type" value="Genomic_DNA"/>
</dbReference>
<reference evidence="2" key="1">
    <citation type="submission" date="2024-03" db="EMBL/GenBank/DDBJ databases">
        <title>Complete genome sequence of Sulfurisphaera javensis strain KD-1.</title>
        <authorList>
            <person name="Sakai H."/>
            <person name="Nur N."/>
            <person name="Suwanto A."/>
            <person name="Kurosawa N."/>
        </authorList>
    </citation>
    <scope>NUCLEOTIDE SEQUENCE</scope>
    <source>
        <strain evidence="2">KD-1</strain>
    </source>
</reference>
<evidence type="ECO:0000313" key="2">
    <source>
        <dbReference type="EMBL" id="BFH72269.1"/>
    </source>
</evidence>
<organism evidence="2">
    <name type="scientific">Sulfurisphaera javensis</name>
    <dbReference type="NCBI Taxonomy" id="2049879"/>
    <lineage>
        <taxon>Archaea</taxon>
        <taxon>Thermoproteota</taxon>
        <taxon>Thermoprotei</taxon>
        <taxon>Sulfolobales</taxon>
        <taxon>Sulfolobaceae</taxon>
        <taxon>Sulfurisphaera</taxon>
    </lineage>
</organism>
<keyword evidence="1" id="KW-0472">Membrane</keyword>
<sequence>MLKKNHSVSSRVKLKYLIPLALAIWWLPILSGLILGFVTSFLEREHKKGVLTIILSSLIASAFYISLAIYVLKVPFLGNLLPTFSVIFSIIDTVIATLTFNFIFYKSSYSTITTDGMYTEFYVSSREEIEDRLKDLLVNCRDPQLTLSEDKISVHRECSGYIVDYEMIEAGKNKYKVRLQVKKKED</sequence>
<keyword evidence="1" id="KW-1133">Transmembrane helix</keyword>